<protein>
    <submittedName>
        <fullName evidence="1">Uncharacterized protein</fullName>
    </submittedName>
</protein>
<dbReference type="Proteomes" id="UP000197138">
    <property type="component" value="Unassembled WGS sequence"/>
</dbReference>
<dbReference type="AlphaFoldDB" id="A0A218XI76"/>
<comment type="caution">
    <text evidence="1">The sequence shown here is derived from an EMBL/GenBank/DDBJ whole genome shotgun (WGS) entry which is preliminary data.</text>
</comment>
<accession>A0A218XI76</accession>
<gene>
    <name evidence="1" type="ORF">CDL15_Pgr017493</name>
</gene>
<organism evidence="1 2">
    <name type="scientific">Punica granatum</name>
    <name type="common">Pomegranate</name>
    <dbReference type="NCBI Taxonomy" id="22663"/>
    <lineage>
        <taxon>Eukaryota</taxon>
        <taxon>Viridiplantae</taxon>
        <taxon>Streptophyta</taxon>
        <taxon>Embryophyta</taxon>
        <taxon>Tracheophyta</taxon>
        <taxon>Spermatophyta</taxon>
        <taxon>Magnoliopsida</taxon>
        <taxon>eudicotyledons</taxon>
        <taxon>Gunneridae</taxon>
        <taxon>Pentapetalae</taxon>
        <taxon>rosids</taxon>
        <taxon>malvids</taxon>
        <taxon>Myrtales</taxon>
        <taxon>Lythraceae</taxon>
        <taxon>Punica</taxon>
    </lineage>
</organism>
<dbReference type="EMBL" id="MTKT01001593">
    <property type="protein sequence ID" value="OWM84389.1"/>
    <property type="molecule type" value="Genomic_DNA"/>
</dbReference>
<evidence type="ECO:0000313" key="1">
    <source>
        <dbReference type="EMBL" id="OWM84389.1"/>
    </source>
</evidence>
<proteinExistence type="predicted"/>
<reference evidence="2" key="1">
    <citation type="journal article" date="2017" name="Plant J.">
        <title>The pomegranate (Punica granatum L.) genome and the genomics of punicalagin biosynthesis.</title>
        <authorList>
            <person name="Qin G."/>
            <person name="Xu C."/>
            <person name="Ming R."/>
            <person name="Tang H."/>
            <person name="Guyot R."/>
            <person name="Kramer E.M."/>
            <person name="Hu Y."/>
            <person name="Yi X."/>
            <person name="Qi Y."/>
            <person name="Xu X."/>
            <person name="Gao Z."/>
            <person name="Pan H."/>
            <person name="Jian J."/>
            <person name="Tian Y."/>
            <person name="Yue Z."/>
            <person name="Xu Y."/>
        </authorList>
    </citation>
    <scope>NUCLEOTIDE SEQUENCE [LARGE SCALE GENOMIC DNA]</scope>
    <source>
        <strain evidence="2">cv. Dabenzi</strain>
    </source>
</reference>
<evidence type="ECO:0000313" key="2">
    <source>
        <dbReference type="Proteomes" id="UP000197138"/>
    </source>
</evidence>
<sequence length="98" mass="10951">MRDSSSRVERLRTPRGRKSKSAVVLAFVVPVTLALSVCHEVYKQCVNTGLDARSPGLMLAMHGHIETFSKMPKWFYRLFDVLVGLDPSHQDAAGPLRL</sequence>
<name>A0A218XI76_PUNGR</name>